<protein>
    <submittedName>
        <fullName evidence="1">Uncharacterized protein</fullName>
    </submittedName>
</protein>
<gene>
    <name evidence="1" type="ORF">FNJ87_10735</name>
</gene>
<accession>A0ABS0A5Y1</accession>
<name>A0ABS0A5Y1_9FLAO</name>
<sequence length="122" mass="14445">MKLWIAALLSMVLLSNSLRTTIMYSWYIVDLDSFVERLCENKDKPTLKCDGKCYLSKMMAQGSKDESPTEPLIEWEEQIYFFEEISFPIVTAVDREYYAFFYYQYIITDSNIDGIFHPPRFS</sequence>
<comment type="caution">
    <text evidence="1">The sequence shown here is derived from an EMBL/GenBank/DDBJ whole genome shotgun (WGS) entry which is preliminary data.</text>
</comment>
<reference evidence="1 2" key="1">
    <citation type="submission" date="2020-11" db="EMBL/GenBank/DDBJ databases">
        <title>P. mediterranea TC4 genome.</title>
        <authorList>
            <person name="Molmeret M."/>
        </authorList>
    </citation>
    <scope>NUCLEOTIDE SEQUENCE [LARGE SCALE GENOMIC DNA]</scope>
    <source>
        <strain evidence="1 2">TC4</strain>
    </source>
</reference>
<organism evidence="1 2">
    <name type="scientific">Nonlabens mediterrranea</name>
    <dbReference type="NCBI Taxonomy" id="1419947"/>
    <lineage>
        <taxon>Bacteria</taxon>
        <taxon>Pseudomonadati</taxon>
        <taxon>Bacteroidota</taxon>
        <taxon>Flavobacteriia</taxon>
        <taxon>Flavobacteriales</taxon>
        <taxon>Flavobacteriaceae</taxon>
        <taxon>Nonlabens</taxon>
    </lineage>
</organism>
<proteinExistence type="predicted"/>
<keyword evidence="2" id="KW-1185">Reference proteome</keyword>
<evidence type="ECO:0000313" key="2">
    <source>
        <dbReference type="Proteomes" id="UP001194729"/>
    </source>
</evidence>
<evidence type="ECO:0000313" key="1">
    <source>
        <dbReference type="EMBL" id="MBF4984786.1"/>
    </source>
</evidence>
<dbReference type="EMBL" id="JADKYU010000549">
    <property type="protein sequence ID" value="MBF4984786.1"/>
    <property type="molecule type" value="Genomic_DNA"/>
</dbReference>
<dbReference type="Proteomes" id="UP001194729">
    <property type="component" value="Unassembled WGS sequence"/>
</dbReference>